<comment type="caution">
    <text evidence="1">The sequence shown here is derived from an EMBL/GenBank/DDBJ whole genome shotgun (WGS) entry which is preliminary data.</text>
</comment>
<keyword evidence="2" id="KW-1185">Reference proteome</keyword>
<reference evidence="1 2" key="1">
    <citation type="journal article" date="2012" name="Genome Biol.">
        <title>Genome and low-iron response of an oceanic diatom adapted to chronic iron limitation.</title>
        <authorList>
            <person name="Lommer M."/>
            <person name="Specht M."/>
            <person name="Roy A.S."/>
            <person name="Kraemer L."/>
            <person name="Andreson R."/>
            <person name="Gutowska M.A."/>
            <person name="Wolf J."/>
            <person name="Bergner S.V."/>
            <person name="Schilhabel M.B."/>
            <person name="Klostermeier U.C."/>
            <person name="Beiko R.G."/>
            <person name="Rosenstiel P."/>
            <person name="Hippler M."/>
            <person name="Laroche J."/>
        </authorList>
    </citation>
    <scope>NUCLEOTIDE SEQUENCE [LARGE SCALE GENOMIC DNA]</scope>
    <source>
        <strain evidence="1 2">CCMP1005</strain>
    </source>
</reference>
<proteinExistence type="predicted"/>
<accession>K0T9W8</accession>
<gene>
    <name evidence="1" type="ORF">THAOC_04015</name>
</gene>
<dbReference type="Proteomes" id="UP000266841">
    <property type="component" value="Unassembled WGS sequence"/>
</dbReference>
<feature type="non-terminal residue" evidence="1">
    <location>
        <position position="1"/>
    </location>
</feature>
<name>K0T9W8_THAOC</name>
<dbReference type="AlphaFoldDB" id="K0T9W8"/>
<organism evidence="1 2">
    <name type="scientific">Thalassiosira oceanica</name>
    <name type="common">Marine diatom</name>
    <dbReference type="NCBI Taxonomy" id="159749"/>
    <lineage>
        <taxon>Eukaryota</taxon>
        <taxon>Sar</taxon>
        <taxon>Stramenopiles</taxon>
        <taxon>Ochrophyta</taxon>
        <taxon>Bacillariophyta</taxon>
        <taxon>Coscinodiscophyceae</taxon>
        <taxon>Thalassiosirophycidae</taxon>
        <taxon>Thalassiosirales</taxon>
        <taxon>Thalassiosiraceae</taxon>
        <taxon>Thalassiosira</taxon>
    </lineage>
</organism>
<protein>
    <submittedName>
        <fullName evidence="1">Uncharacterized protein</fullName>
    </submittedName>
</protein>
<dbReference type="EMBL" id="AGNL01003796">
    <property type="protein sequence ID" value="EJK74310.1"/>
    <property type="molecule type" value="Genomic_DNA"/>
</dbReference>
<sequence>PFFGVNLDDRSIREPSSLGDLARLSSFTAANYCITTGCASSELFMYAATLLEGKMI</sequence>
<evidence type="ECO:0000313" key="1">
    <source>
        <dbReference type="EMBL" id="EJK74310.1"/>
    </source>
</evidence>
<evidence type="ECO:0000313" key="2">
    <source>
        <dbReference type="Proteomes" id="UP000266841"/>
    </source>
</evidence>